<dbReference type="Proteomes" id="UP001634007">
    <property type="component" value="Unassembled WGS sequence"/>
</dbReference>
<dbReference type="InterPro" id="IPR040378">
    <property type="entry name" value="BASL"/>
</dbReference>
<accession>A0ABD3LFM6</accession>
<keyword evidence="3" id="KW-1185">Reference proteome</keyword>
<comment type="caution">
    <text evidence="2">The sequence shown here is derived from an EMBL/GenBank/DDBJ whole genome shotgun (WGS) entry which is preliminary data.</text>
</comment>
<feature type="compositionally biased region" description="Basic and acidic residues" evidence="1">
    <location>
        <begin position="136"/>
        <end position="164"/>
    </location>
</feature>
<feature type="compositionally biased region" description="Basic and acidic residues" evidence="1">
    <location>
        <begin position="187"/>
        <end position="199"/>
    </location>
</feature>
<gene>
    <name evidence="2" type="ORF">ACJRO7_009831</name>
</gene>
<organism evidence="2 3">
    <name type="scientific">Eucalyptus globulus</name>
    <name type="common">Tasmanian blue gum</name>
    <dbReference type="NCBI Taxonomy" id="34317"/>
    <lineage>
        <taxon>Eukaryota</taxon>
        <taxon>Viridiplantae</taxon>
        <taxon>Streptophyta</taxon>
        <taxon>Embryophyta</taxon>
        <taxon>Tracheophyta</taxon>
        <taxon>Spermatophyta</taxon>
        <taxon>Magnoliopsida</taxon>
        <taxon>eudicotyledons</taxon>
        <taxon>Gunneridae</taxon>
        <taxon>Pentapetalae</taxon>
        <taxon>rosids</taxon>
        <taxon>malvids</taxon>
        <taxon>Myrtales</taxon>
        <taxon>Myrtaceae</taxon>
        <taxon>Myrtoideae</taxon>
        <taxon>Eucalypteae</taxon>
        <taxon>Eucalyptus</taxon>
    </lineage>
</organism>
<sequence>MQHGLSNPTSSPYMYIKSEGSWSGVADIFSRFRRREKRDMGVDQRDESRSSTTTKKRSCDAMAKIGSDCATATMARKTGRKILPEDEDYIEFCFREDGAFHVIKDNQDKSSASASATASASAQLDGVNSTAPTPRPVDRKLDHSKIETVRNEVVEHSRSKDEGNGSRGNGQCTSSNKKEKKGGVSRAGKETTERTDSTKSDGSGRGSFSFPALRVEWTGSPVQMPRPAAKEGFPYLKKQRVPRVRVRFQCCRF</sequence>
<proteinExistence type="predicted"/>
<feature type="region of interest" description="Disordered" evidence="1">
    <location>
        <begin position="34"/>
        <end position="59"/>
    </location>
</feature>
<evidence type="ECO:0000256" key="1">
    <source>
        <dbReference type="SAM" id="MobiDB-lite"/>
    </source>
</evidence>
<evidence type="ECO:0000313" key="3">
    <source>
        <dbReference type="Proteomes" id="UP001634007"/>
    </source>
</evidence>
<dbReference type="AlphaFoldDB" id="A0ABD3LFM6"/>
<protein>
    <submittedName>
        <fullName evidence="2">Uncharacterized protein</fullName>
    </submittedName>
</protein>
<name>A0ABD3LFM6_EUCGL</name>
<feature type="compositionally biased region" description="Basic and acidic residues" evidence="1">
    <location>
        <begin position="37"/>
        <end position="49"/>
    </location>
</feature>
<reference evidence="2 3" key="1">
    <citation type="submission" date="2024-11" db="EMBL/GenBank/DDBJ databases">
        <title>Chromosome-level genome assembly of Eucalyptus globulus Labill. provides insights into its genome evolution.</title>
        <authorList>
            <person name="Li X."/>
        </authorList>
    </citation>
    <scope>NUCLEOTIDE SEQUENCE [LARGE SCALE GENOMIC DNA]</scope>
    <source>
        <strain evidence="2">CL2024</strain>
        <tissue evidence="2">Fresh tender leaves</tissue>
    </source>
</reference>
<evidence type="ECO:0000313" key="2">
    <source>
        <dbReference type="EMBL" id="KAL3748657.1"/>
    </source>
</evidence>
<dbReference type="PANTHER" id="PTHR33914">
    <property type="entry name" value="18S PRE-RIBOSOMAL ASSEMBLY PROTEIN GAR2-LIKE PROTEIN"/>
    <property type="match status" value="1"/>
</dbReference>
<feature type="region of interest" description="Disordered" evidence="1">
    <location>
        <begin position="107"/>
        <end position="228"/>
    </location>
</feature>
<feature type="compositionally biased region" description="Low complexity" evidence="1">
    <location>
        <begin position="110"/>
        <end position="122"/>
    </location>
</feature>
<dbReference type="PANTHER" id="PTHR33914:SF3">
    <property type="entry name" value="PROTEIN BREAKING OF ASYMMETRY IN THE STOMATAL LINEAGE"/>
    <property type="match status" value="1"/>
</dbReference>
<dbReference type="EMBL" id="JBJKBG010000002">
    <property type="protein sequence ID" value="KAL3748657.1"/>
    <property type="molecule type" value="Genomic_DNA"/>
</dbReference>